<dbReference type="InterPro" id="IPR022655">
    <property type="entry name" value="DUF1553"/>
</dbReference>
<keyword evidence="4" id="KW-1185">Reference proteome</keyword>
<feature type="signal peptide" evidence="1">
    <location>
        <begin position="1"/>
        <end position="20"/>
    </location>
</feature>
<organism evidence="3 4">
    <name type="scientific">Urbifossiella limnaea</name>
    <dbReference type="NCBI Taxonomy" id="2528023"/>
    <lineage>
        <taxon>Bacteria</taxon>
        <taxon>Pseudomonadati</taxon>
        <taxon>Planctomycetota</taxon>
        <taxon>Planctomycetia</taxon>
        <taxon>Gemmatales</taxon>
        <taxon>Gemmataceae</taxon>
        <taxon>Urbifossiella</taxon>
    </lineage>
</organism>
<dbReference type="InterPro" id="IPR011444">
    <property type="entry name" value="DUF1549"/>
</dbReference>
<dbReference type="PANTHER" id="PTHR35889:SF3">
    <property type="entry name" value="F-BOX DOMAIN-CONTAINING PROTEIN"/>
    <property type="match status" value="1"/>
</dbReference>
<dbReference type="Proteomes" id="UP000319576">
    <property type="component" value="Chromosome"/>
</dbReference>
<evidence type="ECO:0000313" key="3">
    <source>
        <dbReference type="EMBL" id="QDU21314.1"/>
    </source>
</evidence>
<feature type="domain" description="BIG2" evidence="2">
    <location>
        <begin position="22"/>
        <end position="104"/>
    </location>
</feature>
<dbReference type="RefSeq" id="WP_145240170.1">
    <property type="nucleotide sequence ID" value="NZ_CP036273.1"/>
</dbReference>
<dbReference type="InterPro" id="IPR008964">
    <property type="entry name" value="Invasin/intimin_cell_adhesion"/>
</dbReference>
<dbReference type="Pfam" id="PF02368">
    <property type="entry name" value="Big_2"/>
    <property type="match status" value="1"/>
</dbReference>
<sequence length="811" mass="87690" precursor="true">MIRRLSALAALLAFAPSAPAQEATSVTVSPAAVTIRHHRHPHSLQVLGRTADGFSLDLHAAATYASADTKVATVDAAGWVRPVANGTTTVTVTAGGKTTAVHITVQLPAAEPATSFRHEVMPVLTRAGCNMGSCHGYSLGKNGFKLSLRGESPEQDFGAVVRDAAGRRISYLSPAESLLLAKGRGDAGHEGGVRFARGSLSDDILTRWVREGTPGDIADAGRVVRVRLVPDVLVMKPGQRHRLQLLADYADGSTRDVTRLGLFAANNDLHAKADEAGVVVGGLPGETAVIGRFERKFAATGVTVLDAAGPFTPTPVPSNLIDRPVLEKLNRLRVAPSGVATDEEFLRRAYLDLIGVQPKPDDIRSFLADRDPRKREKLPDALFARPEFVDHWSLKWGDLLQNSRTTASPAAVYQFREFMRGAVASNTPADEFARRVLTARGGPADDPASGYFAASKDVNDTVERVTQVFCGVRMLCARCHSHPLENWTQADYFGVASFFTQVAVRPDARAPAVPNSKLIALNLNAGSATNPRTGKLQPPRFLGGAEPPLPPGVDRREAYAAWLTSPQNPFFARGLVNRVWSYFFHRGIIDPVDDVRSTNPPINPELLDALTADFVKNKFDLRHLMRTIVGSATYQRSSVPTGSNNHDEQNFSRAVPRRIPAEALLDSLVQATGVAENVGGAPGGFRAAQLPDGDVASEFLRLFGKPQRMDACECERDNGSNMLQALSLLNGKSILGRVRNPAARPALLLREKLTDENLVIELYLWSLARHPSPRELAVGAQFVRSAGALKDQAAQDLMWALLNSRDFLLVH</sequence>
<dbReference type="OrthoDB" id="224603at2"/>
<dbReference type="Pfam" id="PF07587">
    <property type="entry name" value="PSD1"/>
    <property type="match status" value="1"/>
</dbReference>
<accession>A0A517XV01</accession>
<gene>
    <name evidence="3" type="ORF">ETAA1_32800</name>
</gene>
<dbReference type="SUPFAM" id="SSF49373">
    <property type="entry name" value="Invasin/intimin cell-adhesion fragments"/>
    <property type="match status" value="1"/>
</dbReference>
<evidence type="ECO:0000259" key="2">
    <source>
        <dbReference type="SMART" id="SM00635"/>
    </source>
</evidence>
<dbReference type="KEGG" id="uli:ETAA1_32800"/>
<dbReference type="InterPro" id="IPR003343">
    <property type="entry name" value="Big_2"/>
</dbReference>
<dbReference type="Pfam" id="PF07583">
    <property type="entry name" value="PSCyt2"/>
    <property type="match status" value="1"/>
</dbReference>
<keyword evidence="1" id="KW-0732">Signal</keyword>
<dbReference type="Gene3D" id="2.60.40.1080">
    <property type="match status" value="2"/>
</dbReference>
<evidence type="ECO:0000313" key="4">
    <source>
        <dbReference type="Proteomes" id="UP000319576"/>
    </source>
</evidence>
<dbReference type="AlphaFoldDB" id="A0A517XV01"/>
<proteinExistence type="predicted"/>
<feature type="chain" id="PRO_5022218770" evidence="1">
    <location>
        <begin position="21"/>
        <end position="811"/>
    </location>
</feature>
<dbReference type="EMBL" id="CP036273">
    <property type="protein sequence ID" value="QDU21314.1"/>
    <property type="molecule type" value="Genomic_DNA"/>
</dbReference>
<protein>
    <submittedName>
        <fullName evidence="3">Bacterial Ig-like domain (Group 2)</fullName>
    </submittedName>
</protein>
<dbReference type="PANTHER" id="PTHR35889">
    <property type="entry name" value="CYCLOINULO-OLIGOSACCHARIDE FRUCTANOTRANSFERASE-RELATED"/>
    <property type="match status" value="1"/>
</dbReference>
<dbReference type="SMART" id="SM00635">
    <property type="entry name" value="BID_2"/>
    <property type="match status" value="1"/>
</dbReference>
<name>A0A517XV01_9BACT</name>
<reference evidence="3 4" key="1">
    <citation type="submission" date="2019-02" db="EMBL/GenBank/DDBJ databases">
        <title>Deep-cultivation of Planctomycetes and their phenomic and genomic characterization uncovers novel biology.</title>
        <authorList>
            <person name="Wiegand S."/>
            <person name="Jogler M."/>
            <person name="Boedeker C."/>
            <person name="Pinto D."/>
            <person name="Vollmers J."/>
            <person name="Rivas-Marin E."/>
            <person name="Kohn T."/>
            <person name="Peeters S.H."/>
            <person name="Heuer A."/>
            <person name="Rast P."/>
            <person name="Oberbeckmann S."/>
            <person name="Bunk B."/>
            <person name="Jeske O."/>
            <person name="Meyerdierks A."/>
            <person name="Storesund J.E."/>
            <person name="Kallscheuer N."/>
            <person name="Luecker S."/>
            <person name="Lage O.M."/>
            <person name="Pohl T."/>
            <person name="Merkel B.J."/>
            <person name="Hornburger P."/>
            <person name="Mueller R.-W."/>
            <person name="Bruemmer F."/>
            <person name="Labrenz M."/>
            <person name="Spormann A.M."/>
            <person name="Op den Camp H."/>
            <person name="Overmann J."/>
            <person name="Amann R."/>
            <person name="Jetten M.S.M."/>
            <person name="Mascher T."/>
            <person name="Medema M.H."/>
            <person name="Devos D.P."/>
            <person name="Kaster A.-K."/>
            <person name="Ovreas L."/>
            <person name="Rohde M."/>
            <person name="Galperin M.Y."/>
            <person name="Jogler C."/>
        </authorList>
    </citation>
    <scope>NUCLEOTIDE SEQUENCE [LARGE SCALE GENOMIC DNA]</scope>
    <source>
        <strain evidence="3 4">ETA_A1</strain>
    </source>
</reference>
<evidence type="ECO:0000256" key="1">
    <source>
        <dbReference type="SAM" id="SignalP"/>
    </source>
</evidence>